<organism evidence="1 2">
    <name type="scientific">Diaporthe vaccinii</name>
    <dbReference type="NCBI Taxonomy" id="105482"/>
    <lineage>
        <taxon>Eukaryota</taxon>
        <taxon>Fungi</taxon>
        <taxon>Dikarya</taxon>
        <taxon>Ascomycota</taxon>
        <taxon>Pezizomycotina</taxon>
        <taxon>Sordariomycetes</taxon>
        <taxon>Sordariomycetidae</taxon>
        <taxon>Diaporthales</taxon>
        <taxon>Diaporthaceae</taxon>
        <taxon>Diaporthe</taxon>
        <taxon>Diaporthe eres species complex</taxon>
    </lineage>
</organism>
<dbReference type="EMBL" id="JBAWTH010000003">
    <property type="protein sequence ID" value="KAL2292583.1"/>
    <property type="molecule type" value="Genomic_DNA"/>
</dbReference>
<evidence type="ECO:0000313" key="2">
    <source>
        <dbReference type="Proteomes" id="UP001600888"/>
    </source>
</evidence>
<proteinExistence type="predicted"/>
<dbReference type="PANTHER" id="PTHR38797">
    <property type="entry name" value="NUCLEAR PORE COMPLEX PROTEIN NUP85-RELATED"/>
    <property type="match status" value="1"/>
</dbReference>
<dbReference type="InterPro" id="IPR053204">
    <property type="entry name" value="Oxopyrrolidines_Biosynth-assoc"/>
</dbReference>
<dbReference type="PANTHER" id="PTHR38797:SF4">
    <property type="entry name" value="NUCLEAR PORE COMPLEX PROTEIN NUP85"/>
    <property type="match status" value="1"/>
</dbReference>
<sequence>MDSFDSLATLGDTLSAMPGHASLPVTESYISTRTRLAIEKALADNPDNEPAQIDAIAKIRHYFMGEGRAVAIVDAYVDGNVDLQETVRQIAEPIERAYTTANGGRLFVSEEEVARNQRTFHSPDKATEMWGPEENIEEFRARVTDPADAPSVEGELWDLYYTILHASKKIPWSDGEAQQKLVDLLALIKARENPQRPANMTIALQRYWIYEWGELWSDLVLLGPAGRETWNDSPGCGAGWEAPEISAWVNVNAYVARLTVQEVRNFGVYGSWALREALEEKIEVHAGHHCVPPSKIYKAEVLFRVAAVWIRLAGRYMYDHLLPDPDGREEADTRFWTRSQWDRWRGRFEEEAAKVQYSNDVTIIARECAALMATFSANARVE</sequence>
<dbReference type="InterPro" id="IPR022085">
    <property type="entry name" value="OpdG"/>
</dbReference>
<dbReference type="Proteomes" id="UP001600888">
    <property type="component" value="Unassembled WGS sequence"/>
</dbReference>
<evidence type="ECO:0000313" key="1">
    <source>
        <dbReference type="EMBL" id="KAL2292583.1"/>
    </source>
</evidence>
<dbReference type="Pfam" id="PF12311">
    <property type="entry name" value="DUF3632"/>
    <property type="match status" value="1"/>
</dbReference>
<reference evidence="1 2" key="1">
    <citation type="submission" date="2024-03" db="EMBL/GenBank/DDBJ databases">
        <title>A high-quality draft genome sequence of Diaporthe vaccinii, a causative agent of upright dieback and viscid rot disease in cranberry plants.</title>
        <authorList>
            <person name="Sarrasin M."/>
            <person name="Lang B.F."/>
            <person name="Burger G."/>
        </authorList>
    </citation>
    <scope>NUCLEOTIDE SEQUENCE [LARGE SCALE GENOMIC DNA]</scope>
    <source>
        <strain evidence="1 2">IS7</strain>
    </source>
</reference>
<accession>A0ABR4FD08</accession>
<keyword evidence="2" id="KW-1185">Reference proteome</keyword>
<name>A0ABR4FD08_9PEZI</name>
<protein>
    <submittedName>
        <fullName evidence="1">Uncharacterized protein</fullName>
    </submittedName>
</protein>
<gene>
    <name evidence="1" type="ORF">FJTKL_09531</name>
</gene>
<comment type="caution">
    <text evidence="1">The sequence shown here is derived from an EMBL/GenBank/DDBJ whole genome shotgun (WGS) entry which is preliminary data.</text>
</comment>